<protein>
    <submittedName>
        <fullName evidence="3">NADP-dependent oxidoreductase</fullName>
        <ecNumber evidence="3">1.-.-.-</ecNumber>
    </submittedName>
</protein>
<dbReference type="Gene3D" id="3.90.180.10">
    <property type="entry name" value="Medium-chain alcohol dehydrogenases, catalytic domain"/>
    <property type="match status" value="1"/>
</dbReference>
<reference evidence="3 4" key="1">
    <citation type="submission" date="2023-10" db="EMBL/GenBank/DDBJ databases">
        <title>Y20.</title>
        <authorList>
            <person name="Zhang G."/>
            <person name="Ding Y."/>
        </authorList>
    </citation>
    <scope>NUCLEOTIDE SEQUENCE [LARGE SCALE GENOMIC DNA]</scope>
    <source>
        <strain evidence="3 4">Y20</strain>
    </source>
</reference>
<dbReference type="InterPro" id="IPR011032">
    <property type="entry name" value="GroES-like_sf"/>
</dbReference>
<dbReference type="GO" id="GO:0016491">
    <property type="term" value="F:oxidoreductase activity"/>
    <property type="evidence" value="ECO:0007669"/>
    <property type="project" value="UniProtKB-KW"/>
</dbReference>
<dbReference type="InterPro" id="IPR051603">
    <property type="entry name" value="Zinc-ADH_QOR/CCCR"/>
</dbReference>
<dbReference type="PANTHER" id="PTHR44154:SF1">
    <property type="entry name" value="QUINONE OXIDOREDUCTASE"/>
    <property type="match status" value="1"/>
</dbReference>
<dbReference type="SUPFAM" id="SSF51735">
    <property type="entry name" value="NAD(P)-binding Rossmann-fold domains"/>
    <property type="match status" value="1"/>
</dbReference>
<keyword evidence="1" id="KW-0521">NADP</keyword>
<dbReference type="PANTHER" id="PTHR44154">
    <property type="entry name" value="QUINONE OXIDOREDUCTASE"/>
    <property type="match status" value="1"/>
</dbReference>
<dbReference type="EC" id="1.-.-.-" evidence="3"/>
<evidence type="ECO:0000313" key="4">
    <source>
        <dbReference type="Proteomes" id="UP001329313"/>
    </source>
</evidence>
<evidence type="ECO:0000256" key="1">
    <source>
        <dbReference type="ARBA" id="ARBA00022857"/>
    </source>
</evidence>
<dbReference type="CDD" id="cd05289">
    <property type="entry name" value="MDR_like_2"/>
    <property type="match status" value="1"/>
</dbReference>
<proteinExistence type="predicted"/>
<dbReference type="Proteomes" id="UP001329313">
    <property type="component" value="Chromosome"/>
</dbReference>
<gene>
    <name evidence="3" type="ORF">RYJ27_09770</name>
</gene>
<dbReference type="InterPro" id="IPR013154">
    <property type="entry name" value="ADH-like_N"/>
</dbReference>
<accession>A0AAU0MG76</accession>
<feature type="domain" description="Enoyl reductase (ER)" evidence="2">
    <location>
        <begin position="11"/>
        <end position="311"/>
    </location>
</feature>
<dbReference type="InterPro" id="IPR013149">
    <property type="entry name" value="ADH-like_C"/>
</dbReference>
<dbReference type="Pfam" id="PF00107">
    <property type="entry name" value="ADH_zinc_N"/>
    <property type="match status" value="1"/>
</dbReference>
<dbReference type="SMART" id="SM00829">
    <property type="entry name" value="PKS_ER"/>
    <property type="match status" value="1"/>
</dbReference>
<evidence type="ECO:0000313" key="3">
    <source>
        <dbReference type="EMBL" id="WOQ68989.1"/>
    </source>
</evidence>
<name>A0AAU0MG76_9MICO</name>
<dbReference type="InterPro" id="IPR020843">
    <property type="entry name" value="ER"/>
</dbReference>
<dbReference type="RefSeq" id="WP_330170127.1">
    <property type="nucleotide sequence ID" value="NZ_CP137080.1"/>
</dbReference>
<sequence>MAHAITYSSHGGPEVLQLTEVPAPQPGPRQLVVRVEAAGVNPIDAKLRSGRRASSPLSAPRRIGRDGAGVVTAVGAEVSGFAVGEAVVFHDTSGSYASEVVVEAAHAVPRPPRVSAAEGAGIGIPVGTAYQCLRSLAVRAGDTLLVHAGSGAVGQAAIQYAALWGARVVATASERRFDRVRGLGATPVAYGPGLIERVREAAPEGVTVALDAAGTDEAIEASLELVADHARIATIVRGADAAGFGIRAFSGGSPEPLTDVELGWRAEALPVTVALLAAGAFSIEVGPSLPLSDAAEAHRLLERGVDGKIVLVP</sequence>
<evidence type="ECO:0000259" key="2">
    <source>
        <dbReference type="SMART" id="SM00829"/>
    </source>
</evidence>
<dbReference type="EMBL" id="CP137080">
    <property type="protein sequence ID" value="WOQ68989.1"/>
    <property type="molecule type" value="Genomic_DNA"/>
</dbReference>
<dbReference type="InterPro" id="IPR036291">
    <property type="entry name" value="NAD(P)-bd_dom_sf"/>
</dbReference>
<dbReference type="SUPFAM" id="SSF50129">
    <property type="entry name" value="GroES-like"/>
    <property type="match status" value="1"/>
</dbReference>
<organism evidence="3 4">
    <name type="scientific">Microbacterium limosum</name>
    <dbReference type="NCBI Taxonomy" id="3079935"/>
    <lineage>
        <taxon>Bacteria</taxon>
        <taxon>Bacillati</taxon>
        <taxon>Actinomycetota</taxon>
        <taxon>Actinomycetes</taxon>
        <taxon>Micrococcales</taxon>
        <taxon>Microbacteriaceae</taxon>
        <taxon>Microbacterium</taxon>
    </lineage>
</organism>
<dbReference type="AlphaFoldDB" id="A0AAU0MG76"/>
<dbReference type="Pfam" id="PF08240">
    <property type="entry name" value="ADH_N"/>
    <property type="match status" value="1"/>
</dbReference>
<keyword evidence="3" id="KW-0560">Oxidoreductase</keyword>
<dbReference type="Gene3D" id="3.40.50.720">
    <property type="entry name" value="NAD(P)-binding Rossmann-like Domain"/>
    <property type="match status" value="1"/>
</dbReference>
<keyword evidence="4" id="KW-1185">Reference proteome</keyword>
<dbReference type="KEGG" id="mliy:RYJ27_09770"/>